<evidence type="ECO:0000256" key="2">
    <source>
        <dbReference type="SAM" id="SignalP"/>
    </source>
</evidence>
<protein>
    <submittedName>
        <fullName evidence="4">Right-handed parallel beta-helix repeat-containing protein</fullName>
    </submittedName>
</protein>
<dbReference type="Gene3D" id="2.160.20.10">
    <property type="entry name" value="Single-stranded right-handed beta-helix, Pectin lyase-like"/>
    <property type="match status" value="1"/>
</dbReference>
<dbReference type="InterPro" id="IPR012334">
    <property type="entry name" value="Pectin_lyas_fold"/>
</dbReference>
<dbReference type="Pfam" id="PF13229">
    <property type="entry name" value="Beta_helix"/>
    <property type="match status" value="1"/>
</dbReference>
<comment type="caution">
    <text evidence="4">The sequence shown here is derived from an EMBL/GenBank/DDBJ whole genome shotgun (WGS) entry which is preliminary data.</text>
</comment>
<evidence type="ECO:0000313" key="4">
    <source>
        <dbReference type="EMBL" id="MCV2866054.1"/>
    </source>
</evidence>
<proteinExistence type="predicted"/>
<dbReference type="NCBIfam" id="TIGR03804">
    <property type="entry name" value="para_beta_helix"/>
    <property type="match status" value="1"/>
</dbReference>
<feature type="domain" description="Right handed beta helix" evidence="3">
    <location>
        <begin position="947"/>
        <end position="1051"/>
    </location>
</feature>
<dbReference type="InterPro" id="IPR011050">
    <property type="entry name" value="Pectin_lyase_fold/virulence"/>
</dbReference>
<dbReference type="SMART" id="SM00710">
    <property type="entry name" value="PbH1"/>
    <property type="match status" value="8"/>
</dbReference>
<gene>
    <name evidence="4" type="ORF">OE647_15125</name>
</gene>
<evidence type="ECO:0000313" key="5">
    <source>
        <dbReference type="Proteomes" id="UP001652503"/>
    </source>
</evidence>
<evidence type="ECO:0000259" key="3">
    <source>
        <dbReference type="Pfam" id="PF13229"/>
    </source>
</evidence>
<evidence type="ECO:0000256" key="1">
    <source>
        <dbReference type="SAM" id="MobiDB-lite"/>
    </source>
</evidence>
<dbReference type="InterPro" id="IPR039448">
    <property type="entry name" value="Beta_helix"/>
</dbReference>
<dbReference type="InterPro" id="IPR006626">
    <property type="entry name" value="PbH1"/>
</dbReference>
<keyword evidence="2" id="KW-0732">Signal</keyword>
<feature type="chain" id="PRO_5045956992" evidence="2">
    <location>
        <begin position="29"/>
        <end position="1237"/>
    </location>
</feature>
<dbReference type="InterPro" id="IPR022441">
    <property type="entry name" value="Para_beta_helix_rpt-2"/>
</dbReference>
<dbReference type="Gene3D" id="1.25.40.10">
    <property type="entry name" value="Tetratricopeptide repeat domain"/>
    <property type="match status" value="1"/>
</dbReference>
<dbReference type="SUPFAM" id="SSF51126">
    <property type="entry name" value="Pectin lyase-like"/>
    <property type="match status" value="1"/>
</dbReference>
<feature type="compositionally biased region" description="Low complexity" evidence="1">
    <location>
        <begin position="1219"/>
        <end position="1237"/>
    </location>
</feature>
<sequence length="1237" mass="133826">MAPRRWHNLLSASSVLLCTAVALPQAGAAQTGSGEFSILDYLASDTIERTPEGWQLEAEAASDPHSAYLAYSRAVSALLSGKDAAAIPPSRIRNLRYAMLQKALEAALGGLGDGREGMLKKAREAARDMADPADTGWGYWQIAQTELRLDRPDNVRTLLRRATQAAEALETSEVQSLLFKAAGETALKIGDVEFAAFQLTNMIAPGGRHQLARLVVQARSADEALAPEVRKLLSDSVGEAGTPENGVLQLLVLGEFDYAIELALTDDDYSEQGDMLTVVTKAAIDAKQLSAARLAALLNPDAGEATRAWVNLARAQSKQGYGKQADDALARALARATGPGGDESDIGQVAKAHIDFGNLDRAEDLLKPLSDASESVVEIKGRLIAARIEADQPADPVLTPTVPLPDAAQSGILASTALARARDGDHTATLEALGQITDEGAANEARYDVVEAMIERGDVSGVEAQIEAITDPVLAAEAVAKYAKWLVRNDDAPQGEARFALLAESLAALPQEQADAARRKVAKTAAEAGLFDLAEAIATAVADPALRAEAIANMGAVVAQKAPDRALGYLEALSEVKQRDKLLGNIALGFARDHDIARAEEFARQIVEDKTRVTFMRKIAEEQALRLDTLDLLKASAPQPESFEFEAESVTPGPSYGTAKLFSIQAEPLTPRMPPPPQNIWTTAEEVMHDVEPINPGRASVSLMRASYFTEKFIADIPGQTLLRHKQGRNSLQFIMVESGVFDIPSLYRRLRALGYDEEAIKRDGRIYTLRLPLLVMPEATLVISGADVANFRMSDDRGAFITVAGQIRIADTVFETWREEYNQRAYRTYEVKKKFRPFLTIWTGGNVDVVNSTVFGLGYLGGKSYGLAMSAGPATFTKNRPMWEDSPYGRIVSNSFRNNFYAYYAYEAVDVAIVGNELVDNIVYGLDPHDRAQRLSMSFNTAYGTHKKHGLIVSREVDNSNMVGNVSFENHGSGYMLDRDSIQNLLYANTAFDNEQDGISFFESSCNFIVGNYLFDNKRDGIKLRNSWNLSVFGNQIEGHGAAGIDVYSGWLDPEGAHKTRDFELDPYFSFSAVELFDNTLSNNRAGLKFQGVNSAVIGSNHMGDQSPRLFAGDLMSLGGGIVSATLQGKTAGIAHQCAQPVPRVHCSFLEEGYLSGEGQNILEALNDTGRCVPDEVRPRGIPTAEMEPQIEALLDDNSEAPDGEVTTEQGLHDEAPAAEPQAPAEPAQAEEAVGQ</sequence>
<dbReference type="Proteomes" id="UP001652503">
    <property type="component" value="Unassembled WGS sequence"/>
</dbReference>
<accession>A0ABT2Z4I6</accession>
<feature type="compositionally biased region" description="Acidic residues" evidence="1">
    <location>
        <begin position="1195"/>
        <end position="1204"/>
    </location>
</feature>
<dbReference type="InterPro" id="IPR011990">
    <property type="entry name" value="TPR-like_helical_dom_sf"/>
</dbReference>
<dbReference type="RefSeq" id="WP_263722586.1">
    <property type="nucleotide sequence ID" value="NZ_JAOWLA010000015.1"/>
</dbReference>
<reference evidence="4 5" key="1">
    <citation type="submission" date="2022-10" db="EMBL/GenBank/DDBJ databases">
        <title>Defluviimonas sp. nov., isolated from ocean surface water.</title>
        <authorList>
            <person name="He W."/>
            <person name="Wang L."/>
            <person name="Zhang D.-F."/>
        </authorList>
    </citation>
    <scope>NUCLEOTIDE SEQUENCE [LARGE SCALE GENOMIC DNA]</scope>
    <source>
        <strain evidence="4 5">WL0075</strain>
    </source>
</reference>
<name>A0ABT2Z4I6_9RHOB</name>
<keyword evidence="5" id="KW-1185">Reference proteome</keyword>
<feature type="region of interest" description="Disordered" evidence="1">
    <location>
        <begin position="1189"/>
        <end position="1237"/>
    </location>
</feature>
<dbReference type="EMBL" id="JAOWLA010000015">
    <property type="protein sequence ID" value="MCV2866054.1"/>
    <property type="molecule type" value="Genomic_DNA"/>
</dbReference>
<feature type="signal peptide" evidence="2">
    <location>
        <begin position="1"/>
        <end position="28"/>
    </location>
</feature>
<organism evidence="4 5">
    <name type="scientific">Albidovulum sediminicola</name>
    <dbReference type="NCBI Taxonomy" id="2984331"/>
    <lineage>
        <taxon>Bacteria</taxon>
        <taxon>Pseudomonadati</taxon>
        <taxon>Pseudomonadota</taxon>
        <taxon>Alphaproteobacteria</taxon>
        <taxon>Rhodobacterales</taxon>
        <taxon>Paracoccaceae</taxon>
        <taxon>Albidovulum</taxon>
    </lineage>
</organism>